<name>A0ABS1NLH0_9ACTN</name>
<accession>A0ABS1NLH0</accession>
<organism evidence="1 2">
    <name type="scientific">Streptomyces coffeae</name>
    <dbReference type="NCBI Taxonomy" id="621382"/>
    <lineage>
        <taxon>Bacteria</taxon>
        <taxon>Bacillati</taxon>
        <taxon>Actinomycetota</taxon>
        <taxon>Actinomycetes</taxon>
        <taxon>Kitasatosporales</taxon>
        <taxon>Streptomycetaceae</taxon>
        <taxon>Streptomyces</taxon>
    </lineage>
</organism>
<evidence type="ECO:0000313" key="2">
    <source>
        <dbReference type="Proteomes" id="UP000634229"/>
    </source>
</evidence>
<protein>
    <recommendedName>
        <fullName evidence="3">Transposase</fullName>
    </recommendedName>
</protein>
<keyword evidence="2" id="KW-1185">Reference proteome</keyword>
<sequence length="93" mass="10303">MTEDLETLITALYVKIDDELGGPRWTGRPPVLTDSELVCVAVAQSLLGFTAERHWLRYARKHLVGLFPYLPRSPATTSGCTAHWAWSSGSSGW</sequence>
<comment type="caution">
    <text evidence="1">The sequence shown here is derived from an EMBL/GenBank/DDBJ whole genome shotgun (WGS) entry which is preliminary data.</text>
</comment>
<gene>
    <name evidence="1" type="ORF">JK363_30220</name>
</gene>
<dbReference type="EMBL" id="JAERRF010000022">
    <property type="protein sequence ID" value="MBL1100869.1"/>
    <property type="molecule type" value="Genomic_DNA"/>
</dbReference>
<evidence type="ECO:0008006" key="3">
    <source>
        <dbReference type="Google" id="ProtNLM"/>
    </source>
</evidence>
<proteinExistence type="predicted"/>
<evidence type="ECO:0000313" key="1">
    <source>
        <dbReference type="EMBL" id="MBL1100869.1"/>
    </source>
</evidence>
<dbReference type="Proteomes" id="UP000634229">
    <property type="component" value="Unassembled WGS sequence"/>
</dbReference>
<reference evidence="1 2" key="1">
    <citation type="submission" date="2021-01" db="EMBL/GenBank/DDBJ databases">
        <title>WGS of actinomycetes isolated from Thailand.</title>
        <authorList>
            <person name="Thawai C."/>
        </authorList>
    </citation>
    <scope>NUCLEOTIDE SEQUENCE [LARGE SCALE GENOMIC DNA]</scope>
    <source>
        <strain evidence="1 2">CA1R205</strain>
    </source>
</reference>